<dbReference type="InterPro" id="IPR020902">
    <property type="entry name" value="Actin/actin-like_CS"/>
</dbReference>
<dbReference type="SUPFAM" id="SSF53067">
    <property type="entry name" value="Actin-like ATPase domain"/>
    <property type="match status" value="2"/>
</dbReference>
<dbReference type="OrthoDB" id="5132116at2759"/>
<dbReference type="FunFam" id="3.90.640.10:FF:000007">
    <property type="entry name" value="Actin like 7B"/>
    <property type="match status" value="1"/>
</dbReference>
<dbReference type="Pfam" id="PF00022">
    <property type="entry name" value="Actin"/>
    <property type="match status" value="1"/>
</dbReference>
<dbReference type="Proteomes" id="UP000187013">
    <property type="component" value="Unassembled WGS sequence"/>
</dbReference>
<gene>
    <name evidence="5" type="ORF">ZYGR_0Z02350</name>
</gene>
<name>A0A1Q3A523_ZYGRO</name>
<dbReference type="eggNOG" id="KOG0676">
    <property type="taxonomic scope" value="Eukaryota"/>
</dbReference>
<dbReference type="PRINTS" id="PR00190">
    <property type="entry name" value="ACTIN"/>
</dbReference>
<evidence type="ECO:0000256" key="1">
    <source>
        <dbReference type="ARBA" id="ARBA00038483"/>
    </source>
</evidence>
<proteinExistence type="inferred from homology"/>
<dbReference type="AlphaFoldDB" id="A0A1Q3A523"/>
<evidence type="ECO:0000256" key="3">
    <source>
        <dbReference type="ARBA" id="ARBA00076361"/>
    </source>
</evidence>
<reference evidence="5 6" key="1">
    <citation type="submission" date="2016-08" db="EMBL/GenBank/DDBJ databases">
        <title>Draft genome sequence of allopolyploid Zygosaccharomyces rouxii.</title>
        <authorList>
            <person name="Watanabe J."/>
            <person name="Uehara K."/>
            <person name="Mogi Y."/>
            <person name="Tsukioka Y."/>
        </authorList>
    </citation>
    <scope>NUCLEOTIDE SEQUENCE [LARGE SCALE GENOMIC DNA]</scope>
    <source>
        <strain evidence="5 6">NBRC 110957</strain>
    </source>
</reference>
<dbReference type="FunFam" id="3.30.420.40:FF:000050">
    <property type="entry name" value="Actin, alpha skeletal muscle"/>
    <property type="match status" value="1"/>
</dbReference>
<dbReference type="SMART" id="SM00268">
    <property type="entry name" value="ACTIN"/>
    <property type="match status" value="1"/>
</dbReference>
<dbReference type="GO" id="GO:0005869">
    <property type="term" value="C:dynactin complex"/>
    <property type="evidence" value="ECO:0007669"/>
    <property type="project" value="UniProtKB-ARBA"/>
</dbReference>
<evidence type="ECO:0000256" key="2">
    <source>
        <dbReference type="ARBA" id="ARBA00073387"/>
    </source>
</evidence>
<dbReference type="PANTHER" id="PTHR11937">
    <property type="entry name" value="ACTIN"/>
    <property type="match status" value="1"/>
</dbReference>
<evidence type="ECO:0000313" key="6">
    <source>
        <dbReference type="Proteomes" id="UP000187013"/>
    </source>
</evidence>
<comment type="caution">
    <text evidence="5">The sequence shown here is derived from an EMBL/GenBank/DDBJ whole genome shotgun (WGS) entry which is preliminary data.</text>
</comment>
<dbReference type="PROSITE" id="PS01132">
    <property type="entry name" value="ACTINS_ACT_LIKE"/>
    <property type="match status" value="1"/>
</dbReference>
<evidence type="ECO:0000313" key="5">
    <source>
        <dbReference type="EMBL" id="GAV50812.1"/>
    </source>
</evidence>
<protein>
    <recommendedName>
        <fullName evidence="2">Centractin</fullName>
    </recommendedName>
    <alternativeName>
        <fullName evidence="3">Actin-like protein</fullName>
    </alternativeName>
    <alternativeName>
        <fullName evidence="4">Actin-related protein 1</fullName>
    </alternativeName>
</protein>
<dbReference type="EMBL" id="BDGX01000026">
    <property type="protein sequence ID" value="GAV50812.1"/>
    <property type="molecule type" value="Genomic_DNA"/>
</dbReference>
<dbReference type="Gene3D" id="3.90.640.10">
    <property type="entry name" value="Actin, Chain A, domain 4"/>
    <property type="match status" value="1"/>
</dbReference>
<evidence type="ECO:0000256" key="4">
    <source>
        <dbReference type="ARBA" id="ARBA00083222"/>
    </source>
</evidence>
<dbReference type="InterPro" id="IPR004000">
    <property type="entry name" value="Actin"/>
</dbReference>
<dbReference type="Gene3D" id="3.30.420.40">
    <property type="match status" value="2"/>
</dbReference>
<organism evidence="5 6">
    <name type="scientific">Zygosaccharomyces rouxii</name>
    <dbReference type="NCBI Taxonomy" id="4956"/>
    <lineage>
        <taxon>Eukaryota</taxon>
        <taxon>Fungi</taxon>
        <taxon>Dikarya</taxon>
        <taxon>Ascomycota</taxon>
        <taxon>Saccharomycotina</taxon>
        <taxon>Saccharomycetes</taxon>
        <taxon>Saccharomycetales</taxon>
        <taxon>Saccharomycetaceae</taxon>
        <taxon>Zygosaccharomyces</taxon>
    </lineage>
</organism>
<dbReference type="InterPro" id="IPR043129">
    <property type="entry name" value="ATPase_NBD"/>
</dbReference>
<accession>A0A1Q3A523</accession>
<sequence length="381" mass="42705">MLDPNAVLYSQPVVLDNGSAILKAGYSGEDRPKFLEHSIVGSPRHGYVNDSSKDDTFVGNLAQERRSILQLRHPVDHGVVKNWNDMELIWDYMFKDKLKLKDVDEHPVLITEAPLNPVSNRDEMCDLLFESFGVQALYVANPAVLSLYASGKISGCVLDCGDGYSCSVPVYQGYTLKSAIKRVDFGGRDLTEQLQLQLRKSTGLSLTTSGEMELVRMIKEKSCYVAVNSDIEEEKCNYEGDQVGLKFKLPDGKFITLSKDRFQVPEILFQPSVISSEVSSIPEIIWQSISKLDTDLRPQMWSDILLSGGTTMLKGFGNRLVQELDKLNQAQSRIKIWAPPERKYTSWIGGSILAELSTFQKIIVTKSQWQEDPSIIHTKCG</sequence>
<comment type="similarity">
    <text evidence="1">Belongs to the actin family. ARP1 subfamily.</text>
</comment>